<evidence type="ECO:0000256" key="5">
    <source>
        <dbReference type="ARBA" id="ARBA00023002"/>
    </source>
</evidence>
<evidence type="ECO:0000313" key="9">
    <source>
        <dbReference type="EMBL" id="MFC4607532.1"/>
    </source>
</evidence>
<dbReference type="InterPro" id="IPR002401">
    <property type="entry name" value="Cyt_P450_E_grp-I"/>
</dbReference>
<keyword evidence="6" id="KW-0408">Iron</keyword>
<dbReference type="InterPro" id="IPR001128">
    <property type="entry name" value="Cyt_P450"/>
</dbReference>
<evidence type="ECO:0000256" key="7">
    <source>
        <dbReference type="ARBA" id="ARBA00023033"/>
    </source>
</evidence>
<proteinExistence type="inferred from homology"/>
<evidence type="ECO:0000313" key="10">
    <source>
        <dbReference type="Proteomes" id="UP001595993"/>
    </source>
</evidence>
<dbReference type="PRINTS" id="PR00463">
    <property type="entry name" value="EP450I"/>
</dbReference>
<reference evidence="10" key="1">
    <citation type="journal article" date="2019" name="Int. J. Syst. Evol. Microbiol.">
        <title>The Global Catalogue of Microorganisms (GCM) 10K type strain sequencing project: providing services to taxonomists for standard genome sequencing and annotation.</title>
        <authorList>
            <consortium name="The Broad Institute Genomics Platform"/>
            <consortium name="The Broad Institute Genome Sequencing Center for Infectious Disease"/>
            <person name="Wu L."/>
            <person name="Ma J."/>
        </authorList>
    </citation>
    <scope>NUCLEOTIDE SEQUENCE [LARGE SCALE GENOMIC DNA]</scope>
    <source>
        <strain evidence="10">CGMCC 4.7139</strain>
    </source>
</reference>
<evidence type="ECO:0000256" key="1">
    <source>
        <dbReference type="ARBA" id="ARBA00001971"/>
    </source>
</evidence>
<feature type="region of interest" description="Disordered" evidence="8">
    <location>
        <begin position="159"/>
        <end position="182"/>
    </location>
</feature>
<dbReference type="Pfam" id="PF00067">
    <property type="entry name" value="p450"/>
    <property type="match status" value="1"/>
</dbReference>
<accession>A0ABV9G0V8</accession>
<gene>
    <name evidence="9" type="ORF">ACFO9E_06845</name>
</gene>
<evidence type="ECO:0000256" key="4">
    <source>
        <dbReference type="ARBA" id="ARBA00022723"/>
    </source>
</evidence>
<keyword evidence="5" id="KW-0560">Oxidoreductase</keyword>
<dbReference type="CDD" id="cd11067">
    <property type="entry name" value="CYP152"/>
    <property type="match status" value="1"/>
</dbReference>
<feature type="compositionally biased region" description="Basic and acidic residues" evidence="8">
    <location>
        <begin position="160"/>
        <end position="182"/>
    </location>
</feature>
<keyword evidence="10" id="KW-1185">Reference proteome</keyword>
<organism evidence="9 10">
    <name type="scientific">Streptomyces maoxianensis</name>
    <dbReference type="NCBI Taxonomy" id="1459942"/>
    <lineage>
        <taxon>Bacteria</taxon>
        <taxon>Bacillati</taxon>
        <taxon>Actinomycetota</taxon>
        <taxon>Actinomycetes</taxon>
        <taxon>Kitasatosporales</taxon>
        <taxon>Streptomycetaceae</taxon>
        <taxon>Streptomyces</taxon>
    </lineage>
</organism>
<dbReference type="SUPFAM" id="SSF48264">
    <property type="entry name" value="Cytochrome P450"/>
    <property type="match status" value="1"/>
</dbReference>
<comment type="similarity">
    <text evidence="2">Belongs to the cytochrome P450 family.</text>
</comment>
<keyword evidence="4" id="KW-0479">Metal-binding</keyword>
<dbReference type="PANTHER" id="PTHR24286">
    <property type="entry name" value="CYTOCHROME P450 26"/>
    <property type="match status" value="1"/>
</dbReference>
<keyword evidence="3" id="KW-0349">Heme</keyword>
<name>A0ABV9G0V8_9ACTN</name>
<keyword evidence="7" id="KW-0503">Monooxygenase</keyword>
<dbReference type="Proteomes" id="UP001595993">
    <property type="component" value="Unassembled WGS sequence"/>
</dbReference>
<dbReference type="Gene3D" id="1.10.630.10">
    <property type="entry name" value="Cytochrome P450"/>
    <property type="match status" value="1"/>
</dbReference>
<dbReference type="PANTHER" id="PTHR24286:SF24">
    <property type="entry name" value="LANOSTEROL 14-ALPHA DEMETHYLASE"/>
    <property type="match status" value="1"/>
</dbReference>
<sequence>MNRRQGHHQGHEGIVLDSTLSLWTHGYAWLPDLRRRTGDKPVRTRLLGRPTTAVHGREAVRFFYDEQHVKRRSALPGPVLDTLFGHGAVHTLDGQAHAARKALFLSLFKDENAVAALVERALSEWDRAAGSWAERPRIELFTESSRVITRAVCAWAGIPLRDEPDGPDGPDGRDGPEAGDHADDEVRRLGADLVAMVDGFATAGPRHWRARHARAREEEWLGTLIEDIREKEQACEGEAERGRSALESVALHRDEAGDLLDTHTAAVEVLNIIRPTVAVAWFVTFAAHALHRWPHLGEALRKGDPAYAEAFAHEVRRFYPFVPFVGGLAAEDLQWHGTTIPADSVVLLDIYGNNHDPELWSDPYAFDPSRFLGSIPASDELIPQGGDEAATGHRCPGEDITVALLQALATRLASMNYLVPQQDMTIPLRRMPTRPRSGFVLSVHRPG</sequence>
<evidence type="ECO:0000256" key="8">
    <source>
        <dbReference type="SAM" id="MobiDB-lite"/>
    </source>
</evidence>
<protein>
    <submittedName>
        <fullName evidence="9">Cytochrome P450</fullName>
    </submittedName>
</protein>
<evidence type="ECO:0000256" key="6">
    <source>
        <dbReference type="ARBA" id="ARBA00023004"/>
    </source>
</evidence>
<evidence type="ECO:0000256" key="2">
    <source>
        <dbReference type="ARBA" id="ARBA00010617"/>
    </source>
</evidence>
<dbReference type="RefSeq" id="WP_381192543.1">
    <property type="nucleotide sequence ID" value="NZ_JBHSFE010000007.1"/>
</dbReference>
<dbReference type="InterPro" id="IPR036396">
    <property type="entry name" value="Cyt_P450_sf"/>
</dbReference>
<comment type="caution">
    <text evidence="9">The sequence shown here is derived from an EMBL/GenBank/DDBJ whole genome shotgun (WGS) entry which is preliminary data.</text>
</comment>
<dbReference type="EMBL" id="JBHSFE010000007">
    <property type="protein sequence ID" value="MFC4607532.1"/>
    <property type="molecule type" value="Genomic_DNA"/>
</dbReference>
<comment type="cofactor">
    <cofactor evidence="1">
        <name>heme</name>
        <dbReference type="ChEBI" id="CHEBI:30413"/>
    </cofactor>
</comment>
<evidence type="ECO:0000256" key="3">
    <source>
        <dbReference type="ARBA" id="ARBA00022617"/>
    </source>
</evidence>